<evidence type="ECO:0000313" key="5">
    <source>
        <dbReference type="Proteomes" id="UP000011087"/>
    </source>
</evidence>
<keyword evidence="5" id="KW-1185">Reference proteome</keyword>
<dbReference type="EMBL" id="JH993045">
    <property type="protein sequence ID" value="EKX38765.1"/>
    <property type="molecule type" value="Genomic_DNA"/>
</dbReference>
<gene>
    <name evidence="3" type="ORF">GUITHDRAFT_143960</name>
</gene>
<sequence length="252" mass="29034">MLLLLLFLHLPLLLLHLPFSIWRLFSVYMSWATSHVPSLGSSCVSDMPARTHQPVSRAAADDREEEGYILTANWGNIFITLSLLPIAMFAILNPISVFFLVFWSITATFVSFAPKFCYFLLLEWAILRGRGSKFFDANHTKRIRGVFPSLSMDLAWLEAFTTEMTNRIGGGDIVASAALKEVALARKKYSERVLTWEEMLERLLRFPWFLFQRFREHVESCFNIASHTVLKFIALRIIVKLYSKHPVSQRGR</sequence>
<feature type="chain" id="PRO_5008770376" evidence="2">
    <location>
        <begin position="17"/>
        <end position="252"/>
    </location>
</feature>
<evidence type="ECO:0000313" key="4">
    <source>
        <dbReference type="EnsemblProtists" id="EKX38765"/>
    </source>
</evidence>
<dbReference type="PaxDb" id="55529-EKX38765"/>
<evidence type="ECO:0000313" key="3">
    <source>
        <dbReference type="EMBL" id="EKX38765.1"/>
    </source>
</evidence>
<reference evidence="5" key="2">
    <citation type="submission" date="2012-11" db="EMBL/GenBank/DDBJ databases">
        <authorList>
            <person name="Kuo A."/>
            <person name="Curtis B.A."/>
            <person name="Tanifuji G."/>
            <person name="Burki F."/>
            <person name="Gruber A."/>
            <person name="Irimia M."/>
            <person name="Maruyama S."/>
            <person name="Arias M.C."/>
            <person name="Ball S.G."/>
            <person name="Gile G.H."/>
            <person name="Hirakawa Y."/>
            <person name="Hopkins J.F."/>
            <person name="Rensing S.A."/>
            <person name="Schmutz J."/>
            <person name="Symeonidi A."/>
            <person name="Elias M."/>
            <person name="Eveleigh R.J."/>
            <person name="Herman E.K."/>
            <person name="Klute M.J."/>
            <person name="Nakayama T."/>
            <person name="Obornik M."/>
            <person name="Reyes-Prieto A."/>
            <person name="Armbrust E.V."/>
            <person name="Aves S.J."/>
            <person name="Beiko R.G."/>
            <person name="Coutinho P."/>
            <person name="Dacks J.B."/>
            <person name="Durnford D.G."/>
            <person name="Fast N.M."/>
            <person name="Green B.R."/>
            <person name="Grisdale C."/>
            <person name="Hempe F."/>
            <person name="Henrissat B."/>
            <person name="Hoppner M.P."/>
            <person name="Ishida K.-I."/>
            <person name="Kim E."/>
            <person name="Koreny L."/>
            <person name="Kroth P.G."/>
            <person name="Liu Y."/>
            <person name="Malik S.-B."/>
            <person name="Maier U.G."/>
            <person name="McRose D."/>
            <person name="Mock T."/>
            <person name="Neilson J.A."/>
            <person name="Onodera N.T."/>
            <person name="Poole A.M."/>
            <person name="Pritham E.J."/>
            <person name="Richards T.A."/>
            <person name="Rocap G."/>
            <person name="Roy S.W."/>
            <person name="Sarai C."/>
            <person name="Schaack S."/>
            <person name="Shirato S."/>
            <person name="Slamovits C.H."/>
            <person name="Spencer D.F."/>
            <person name="Suzuki S."/>
            <person name="Worden A.Z."/>
            <person name="Zauner S."/>
            <person name="Barry K."/>
            <person name="Bell C."/>
            <person name="Bharti A.K."/>
            <person name="Crow J.A."/>
            <person name="Grimwood J."/>
            <person name="Kramer R."/>
            <person name="Lindquist E."/>
            <person name="Lucas S."/>
            <person name="Salamov A."/>
            <person name="McFadden G.I."/>
            <person name="Lane C.E."/>
            <person name="Keeling P.J."/>
            <person name="Gray M.W."/>
            <person name="Grigoriev I.V."/>
            <person name="Archibald J.M."/>
        </authorList>
    </citation>
    <scope>NUCLEOTIDE SEQUENCE</scope>
    <source>
        <strain evidence="5">CCMP2712</strain>
    </source>
</reference>
<accession>L1ISH6</accession>
<reference evidence="3 5" key="1">
    <citation type="journal article" date="2012" name="Nature">
        <title>Algal genomes reveal evolutionary mosaicism and the fate of nucleomorphs.</title>
        <authorList>
            <consortium name="DOE Joint Genome Institute"/>
            <person name="Curtis B.A."/>
            <person name="Tanifuji G."/>
            <person name="Burki F."/>
            <person name="Gruber A."/>
            <person name="Irimia M."/>
            <person name="Maruyama S."/>
            <person name="Arias M.C."/>
            <person name="Ball S.G."/>
            <person name="Gile G.H."/>
            <person name="Hirakawa Y."/>
            <person name="Hopkins J.F."/>
            <person name="Kuo A."/>
            <person name="Rensing S.A."/>
            <person name="Schmutz J."/>
            <person name="Symeonidi A."/>
            <person name="Elias M."/>
            <person name="Eveleigh R.J."/>
            <person name="Herman E.K."/>
            <person name="Klute M.J."/>
            <person name="Nakayama T."/>
            <person name="Obornik M."/>
            <person name="Reyes-Prieto A."/>
            <person name="Armbrust E.V."/>
            <person name="Aves S.J."/>
            <person name="Beiko R.G."/>
            <person name="Coutinho P."/>
            <person name="Dacks J.B."/>
            <person name="Durnford D.G."/>
            <person name="Fast N.M."/>
            <person name="Green B.R."/>
            <person name="Grisdale C.J."/>
            <person name="Hempel F."/>
            <person name="Henrissat B."/>
            <person name="Hoppner M.P."/>
            <person name="Ishida K."/>
            <person name="Kim E."/>
            <person name="Koreny L."/>
            <person name="Kroth P.G."/>
            <person name="Liu Y."/>
            <person name="Malik S.B."/>
            <person name="Maier U.G."/>
            <person name="McRose D."/>
            <person name="Mock T."/>
            <person name="Neilson J.A."/>
            <person name="Onodera N.T."/>
            <person name="Poole A.M."/>
            <person name="Pritham E.J."/>
            <person name="Richards T.A."/>
            <person name="Rocap G."/>
            <person name="Roy S.W."/>
            <person name="Sarai C."/>
            <person name="Schaack S."/>
            <person name="Shirato S."/>
            <person name="Slamovits C.H."/>
            <person name="Spencer D.F."/>
            <person name="Suzuki S."/>
            <person name="Worden A.Z."/>
            <person name="Zauner S."/>
            <person name="Barry K."/>
            <person name="Bell C."/>
            <person name="Bharti A.K."/>
            <person name="Crow J.A."/>
            <person name="Grimwood J."/>
            <person name="Kramer R."/>
            <person name="Lindquist E."/>
            <person name="Lucas S."/>
            <person name="Salamov A."/>
            <person name="McFadden G.I."/>
            <person name="Lane C.E."/>
            <person name="Keeling P.J."/>
            <person name="Gray M.W."/>
            <person name="Grigoriev I.V."/>
            <person name="Archibald J.M."/>
        </authorList>
    </citation>
    <scope>NUCLEOTIDE SEQUENCE</scope>
    <source>
        <strain evidence="3 5">CCMP2712</strain>
    </source>
</reference>
<dbReference type="KEGG" id="gtt:GUITHDRAFT_143960"/>
<reference evidence="4" key="3">
    <citation type="submission" date="2015-06" db="UniProtKB">
        <authorList>
            <consortium name="EnsemblProtists"/>
        </authorList>
    </citation>
    <scope>IDENTIFICATION</scope>
</reference>
<evidence type="ECO:0000256" key="1">
    <source>
        <dbReference type="SAM" id="Phobius"/>
    </source>
</evidence>
<keyword evidence="1" id="KW-0812">Transmembrane</keyword>
<evidence type="ECO:0000256" key="2">
    <source>
        <dbReference type="SAM" id="SignalP"/>
    </source>
</evidence>
<dbReference type="GeneID" id="17295521"/>
<organism evidence="3">
    <name type="scientific">Guillardia theta (strain CCMP2712)</name>
    <name type="common">Cryptophyte</name>
    <dbReference type="NCBI Taxonomy" id="905079"/>
    <lineage>
        <taxon>Eukaryota</taxon>
        <taxon>Cryptophyceae</taxon>
        <taxon>Pyrenomonadales</taxon>
        <taxon>Geminigeraceae</taxon>
        <taxon>Guillardia</taxon>
    </lineage>
</organism>
<keyword evidence="1" id="KW-0472">Membrane</keyword>
<dbReference type="Proteomes" id="UP000011087">
    <property type="component" value="Unassembled WGS sequence"/>
</dbReference>
<dbReference type="EnsemblProtists" id="EKX38765">
    <property type="protein sequence ID" value="EKX38765"/>
    <property type="gene ID" value="GUITHDRAFT_143960"/>
</dbReference>
<feature type="signal peptide" evidence="2">
    <location>
        <begin position="1"/>
        <end position="16"/>
    </location>
</feature>
<name>L1ISH6_GUITC</name>
<keyword evidence="1" id="KW-1133">Transmembrane helix</keyword>
<keyword evidence="2" id="KW-0732">Signal</keyword>
<dbReference type="RefSeq" id="XP_005825745.1">
    <property type="nucleotide sequence ID" value="XM_005825688.1"/>
</dbReference>
<feature type="transmembrane region" description="Helical" evidence="1">
    <location>
        <begin position="77"/>
        <end position="105"/>
    </location>
</feature>
<proteinExistence type="predicted"/>
<dbReference type="AlphaFoldDB" id="L1ISH6"/>
<dbReference type="HOGENOM" id="CLU_1104512_0_0_1"/>
<protein>
    <submittedName>
        <fullName evidence="3 4">Uncharacterized protein</fullName>
    </submittedName>
</protein>